<dbReference type="AlphaFoldDB" id="A0A1G9FR30"/>
<evidence type="ECO:0000313" key="1">
    <source>
        <dbReference type="EMBL" id="SDK90850.1"/>
    </source>
</evidence>
<dbReference type="EMBL" id="FNFP01000005">
    <property type="protein sequence ID" value="SDK90850.1"/>
    <property type="molecule type" value="Genomic_DNA"/>
</dbReference>
<reference evidence="1 2" key="1">
    <citation type="submission" date="2016-10" db="EMBL/GenBank/DDBJ databases">
        <authorList>
            <person name="de Groot N.N."/>
        </authorList>
    </citation>
    <scope>NUCLEOTIDE SEQUENCE [LARGE SCALE GENOMIC DNA]</scope>
    <source>
        <strain evidence="1 2">DSM 18346</strain>
    </source>
</reference>
<gene>
    <name evidence="1" type="ORF">SAMN05660472_02219</name>
</gene>
<evidence type="ECO:0000313" key="2">
    <source>
        <dbReference type="Proteomes" id="UP000198718"/>
    </source>
</evidence>
<proteinExistence type="predicted"/>
<name>A0A1G9FR30_9FIRM</name>
<accession>A0A1G9FR30</accession>
<sequence length="87" mass="10081">MGCESIKDTNSILGPEILADNMLDMEQFLDQSQINLVLKPMNKDGVDQLQDIHYQLYINQSYSLSYIGYKNTPDRNLWHFIITSIII</sequence>
<keyword evidence="2" id="KW-1185">Reference proteome</keyword>
<organism evidence="1 2">
    <name type="scientific">Natronincola ferrireducens</name>
    <dbReference type="NCBI Taxonomy" id="393762"/>
    <lineage>
        <taxon>Bacteria</taxon>
        <taxon>Bacillati</taxon>
        <taxon>Bacillota</taxon>
        <taxon>Clostridia</taxon>
        <taxon>Peptostreptococcales</taxon>
        <taxon>Natronincolaceae</taxon>
        <taxon>Natronincola</taxon>
    </lineage>
</organism>
<protein>
    <submittedName>
        <fullName evidence="1">Uncharacterized protein</fullName>
    </submittedName>
</protein>
<dbReference type="Proteomes" id="UP000198718">
    <property type="component" value="Unassembled WGS sequence"/>
</dbReference>